<gene>
    <name evidence="1" type="ORF">HY57_16965</name>
</gene>
<proteinExistence type="predicted"/>
<evidence type="ECO:0000313" key="2">
    <source>
        <dbReference type="Proteomes" id="UP000027987"/>
    </source>
</evidence>
<evidence type="ECO:0000313" key="1">
    <source>
        <dbReference type="EMBL" id="AIF48812.1"/>
    </source>
</evidence>
<sequence>MAGMILDPRKPQPVDCEVMRANPRSVEALNRDCHCVPIAPEAMHAALASATSAHGLPRDFAESHPHLFAALPVYVSREHLAAIDGVVSAVEAVVTAPGYASEVLAWAPAMAQWDPAVPGGMLGFDFHITPHGPQLIEINTNPGGALLNTLVGQALQECMPAAVSLPVDMTDAEQHVLRVMRREWEHLRGSQPLQSIAIVDTSPATQYLYPEFLLFRHLFLQAGMDATICDPSELERRHGRLWIGDKAVDMIYNRLTDFALAAPEHEAIRAGYLAGEVVVSPHPRAHALYADKRNLAVLGHREFLLHAGVPAAAVEALAAAVPKTTVVTPENRDELWSRRRELFFKPASGFGSKASYRGDKLTRRVWSDIGEGAYIAQALVPPSERHTRDDGGPMKTDIRCYAYQGRPLLYAARLYRGQTTNFRTPGGGFAPVLTSRP</sequence>
<keyword evidence="2" id="KW-1185">Reference proteome</keyword>
<protein>
    <submittedName>
        <fullName evidence="1">Uncharacterized protein</fullName>
    </submittedName>
</protein>
<dbReference type="SUPFAM" id="SSF56059">
    <property type="entry name" value="Glutathione synthetase ATP-binding domain-like"/>
    <property type="match status" value="1"/>
</dbReference>
<dbReference type="STRING" id="1217721.HY57_16965"/>
<dbReference type="PATRIC" id="fig|1217721.7.peg.3483"/>
<name>A0A075K544_9GAMM</name>
<dbReference type="KEGG" id="dja:HY57_16965"/>
<reference evidence="1 2" key="1">
    <citation type="submission" date="2014-07" db="EMBL/GenBank/DDBJ databases">
        <title>Complete Genome Sequence of Dyella japonica Strain A8 Isolated from Malaysian Tropical Soil.</title>
        <authorList>
            <person name="Hui R.K.H."/>
            <person name="Chen J.-W."/>
            <person name="Chan K.-G."/>
            <person name="Leung F.C.C."/>
        </authorList>
    </citation>
    <scope>NUCLEOTIDE SEQUENCE [LARGE SCALE GENOMIC DNA]</scope>
    <source>
        <strain evidence="1 2">A8</strain>
    </source>
</reference>
<accession>A0A075K544</accession>
<dbReference type="HOGENOM" id="CLU_034373_0_0_6"/>
<dbReference type="EMBL" id="CP008884">
    <property type="protein sequence ID" value="AIF48812.1"/>
    <property type="molecule type" value="Genomic_DNA"/>
</dbReference>
<dbReference type="RefSeq" id="WP_019466821.1">
    <property type="nucleotide sequence ID" value="NZ_ALOY01000179.1"/>
</dbReference>
<dbReference type="Proteomes" id="UP000027987">
    <property type="component" value="Chromosome"/>
</dbReference>
<organism evidence="1 2">
    <name type="scientific">Dyella japonica A8</name>
    <dbReference type="NCBI Taxonomy" id="1217721"/>
    <lineage>
        <taxon>Bacteria</taxon>
        <taxon>Pseudomonadati</taxon>
        <taxon>Pseudomonadota</taxon>
        <taxon>Gammaproteobacteria</taxon>
        <taxon>Lysobacterales</taxon>
        <taxon>Rhodanobacteraceae</taxon>
        <taxon>Dyella</taxon>
    </lineage>
</organism>
<dbReference type="AlphaFoldDB" id="A0A075K544"/>